<protein>
    <submittedName>
        <fullName evidence="2">Uncharacterized protein</fullName>
    </submittedName>
</protein>
<keyword evidence="1" id="KW-0812">Transmembrane</keyword>
<dbReference type="Proteomes" id="UP000183287">
    <property type="component" value="Unassembled WGS sequence"/>
</dbReference>
<keyword evidence="1" id="KW-1133">Transmembrane helix</keyword>
<keyword evidence="1" id="KW-0472">Membrane</keyword>
<feature type="transmembrane region" description="Helical" evidence="1">
    <location>
        <begin position="6"/>
        <end position="26"/>
    </location>
</feature>
<sequence>MPGTGVILISILMSVGVAVNALVAADASISVTLSTVKIILFGSFAMLNLELALMGLLIGLCTTPAVLVDRILLEHIPAGIHTWLMELVIIVSAIALLSRIL</sequence>
<keyword evidence="3" id="KW-1185">Reference proteome</keyword>
<reference evidence="3" key="1">
    <citation type="submission" date="2016-10" db="EMBL/GenBank/DDBJ databases">
        <authorList>
            <person name="Varghese N."/>
            <person name="Submissions S."/>
        </authorList>
    </citation>
    <scope>NUCLEOTIDE SEQUENCE [LARGE SCALE GENOMIC DNA]</scope>
    <source>
        <strain evidence="3">Nm44</strain>
    </source>
</reference>
<name>A0A1I4UI15_9PROT</name>
<evidence type="ECO:0000256" key="1">
    <source>
        <dbReference type="SAM" id="Phobius"/>
    </source>
</evidence>
<feature type="transmembrane region" description="Helical" evidence="1">
    <location>
        <begin position="38"/>
        <end position="60"/>
    </location>
</feature>
<proteinExistence type="predicted"/>
<accession>A0A1I4UI15</accession>
<evidence type="ECO:0000313" key="3">
    <source>
        <dbReference type="Proteomes" id="UP000183287"/>
    </source>
</evidence>
<dbReference type="AlphaFoldDB" id="A0A1I4UI15"/>
<dbReference type="EMBL" id="FOUB01000065">
    <property type="protein sequence ID" value="SFM88639.1"/>
    <property type="molecule type" value="Genomic_DNA"/>
</dbReference>
<evidence type="ECO:0000313" key="2">
    <source>
        <dbReference type="EMBL" id="SFM88639.1"/>
    </source>
</evidence>
<gene>
    <name evidence="2" type="ORF">SAMN05421863_106513</name>
</gene>
<organism evidence="2 3">
    <name type="scientific">Nitrosomonas communis</name>
    <dbReference type="NCBI Taxonomy" id="44574"/>
    <lineage>
        <taxon>Bacteria</taxon>
        <taxon>Pseudomonadati</taxon>
        <taxon>Pseudomonadota</taxon>
        <taxon>Betaproteobacteria</taxon>
        <taxon>Nitrosomonadales</taxon>
        <taxon>Nitrosomonadaceae</taxon>
        <taxon>Nitrosomonas</taxon>
    </lineage>
</organism>
<feature type="transmembrane region" description="Helical" evidence="1">
    <location>
        <begin position="80"/>
        <end position="98"/>
    </location>
</feature>